<name>A0A2A4FLR3_9BURK</name>
<evidence type="ECO:0000256" key="1">
    <source>
        <dbReference type="SAM" id="MobiDB-lite"/>
    </source>
</evidence>
<comment type="caution">
    <text evidence="3">The sequence shown here is derived from an EMBL/GenBank/DDBJ whole genome shotgun (WGS) entry which is preliminary data.</text>
</comment>
<feature type="compositionally biased region" description="Basic residues" evidence="1">
    <location>
        <begin position="153"/>
        <end position="162"/>
    </location>
</feature>
<protein>
    <submittedName>
        <fullName evidence="3">Uncharacterized protein</fullName>
    </submittedName>
</protein>
<feature type="region of interest" description="Disordered" evidence="1">
    <location>
        <begin position="1"/>
        <end position="20"/>
    </location>
</feature>
<keyword evidence="2" id="KW-0812">Transmembrane</keyword>
<gene>
    <name evidence="3" type="ORF">BZL54_04880</name>
</gene>
<evidence type="ECO:0000313" key="3">
    <source>
        <dbReference type="EMBL" id="PCE33564.1"/>
    </source>
</evidence>
<feature type="region of interest" description="Disordered" evidence="1">
    <location>
        <begin position="74"/>
        <end position="95"/>
    </location>
</feature>
<feature type="region of interest" description="Disordered" evidence="1">
    <location>
        <begin position="113"/>
        <end position="167"/>
    </location>
</feature>
<dbReference type="RefSeq" id="WP_231716823.1">
    <property type="nucleotide sequence ID" value="NZ_CP020738.1"/>
</dbReference>
<dbReference type="Proteomes" id="UP000217994">
    <property type="component" value="Unassembled WGS sequence"/>
</dbReference>
<evidence type="ECO:0000256" key="2">
    <source>
        <dbReference type="SAM" id="Phobius"/>
    </source>
</evidence>
<dbReference type="AlphaFoldDB" id="A0A2A4FLR3"/>
<feature type="transmembrane region" description="Helical" evidence="2">
    <location>
        <begin position="25"/>
        <end position="42"/>
    </location>
</feature>
<organism evidence="3 4">
    <name type="scientific">Burkholderia ubonensis subsp. mesacidophila</name>
    <dbReference type="NCBI Taxonomy" id="265293"/>
    <lineage>
        <taxon>Bacteria</taxon>
        <taxon>Pseudomonadati</taxon>
        <taxon>Pseudomonadota</taxon>
        <taxon>Betaproteobacteria</taxon>
        <taxon>Burkholderiales</taxon>
        <taxon>Burkholderiaceae</taxon>
        <taxon>Burkholderia</taxon>
        <taxon>Burkholderia cepacia complex</taxon>
    </lineage>
</organism>
<reference evidence="3 4" key="1">
    <citation type="submission" date="2017-01" db="EMBL/GenBank/DDBJ databases">
        <title>Whole-Genome Shotgun Sequencing of Two beta-Proteobacterial Species in Search of the Bulgecin Biosynthetic Cluster.</title>
        <authorList>
            <person name="Horsman M.E."/>
            <person name="Marous D.R."/>
            <person name="Li R."/>
            <person name="Oliver R.A."/>
            <person name="Byun B."/>
            <person name="Emrich S.J."/>
            <person name="Boggess B."/>
            <person name="Townsend C.A."/>
            <person name="Mobashery S."/>
        </authorList>
    </citation>
    <scope>NUCLEOTIDE SEQUENCE [LARGE SCALE GENOMIC DNA]</scope>
    <source>
        <strain evidence="3 4">ATCC 31433</strain>
    </source>
</reference>
<dbReference type="GeneID" id="69053084"/>
<dbReference type="EMBL" id="MTZU01000013">
    <property type="protein sequence ID" value="PCE33564.1"/>
    <property type="molecule type" value="Genomic_DNA"/>
</dbReference>
<sequence>MTSANRQHMHATGHPKPGWGPGKNAALSFVAFAVIFGIFAYVKRDVVDEPSSTAHEASGVVGVSVRIPDKQAVASTPGQMAGSAADTAKTTPSTGMTAPVTIEIEPEATPRVDAQATATPPAPAPAPPVAAAANAHAAHATPSGGAVNERHAGMHRQQHPHPRTHDVANAKTRPTLAARAHAFNGGGGHTHTAGVTHQELEGARALAKARTCAVLEEWDCVQQNASRALAIDPQNGESRALLGEAIRNHP</sequence>
<accession>A0A2A4FLR3</accession>
<keyword evidence="2" id="KW-0472">Membrane</keyword>
<proteinExistence type="predicted"/>
<evidence type="ECO:0000313" key="4">
    <source>
        <dbReference type="Proteomes" id="UP000217994"/>
    </source>
</evidence>
<feature type="compositionally biased region" description="Low complexity" evidence="1">
    <location>
        <begin position="129"/>
        <end position="142"/>
    </location>
</feature>
<keyword evidence="2" id="KW-1133">Transmembrane helix</keyword>